<dbReference type="RefSeq" id="XP_014146585.1">
    <property type="nucleotide sequence ID" value="XM_014291110.1"/>
</dbReference>
<reference evidence="2 3" key="1">
    <citation type="submission" date="2011-02" db="EMBL/GenBank/DDBJ databases">
        <title>The Genome Sequence of Sphaeroforma arctica JP610.</title>
        <authorList>
            <consortium name="The Broad Institute Genome Sequencing Platform"/>
            <person name="Russ C."/>
            <person name="Cuomo C."/>
            <person name="Young S.K."/>
            <person name="Zeng Q."/>
            <person name="Gargeya S."/>
            <person name="Alvarado L."/>
            <person name="Berlin A."/>
            <person name="Chapman S.B."/>
            <person name="Chen Z."/>
            <person name="Freedman E."/>
            <person name="Gellesch M."/>
            <person name="Goldberg J."/>
            <person name="Griggs A."/>
            <person name="Gujja S."/>
            <person name="Heilman E."/>
            <person name="Heiman D."/>
            <person name="Howarth C."/>
            <person name="Mehta T."/>
            <person name="Neiman D."/>
            <person name="Pearson M."/>
            <person name="Roberts A."/>
            <person name="Saif S."/>
            <person name="Shea T."/>
            <person name="Shenoy N."/>
            <person name="Sisk P."/>
            <person name="Stolte C."/>
            <person name="Sykes S."/>
            <person name="White J."/>
            <person name="Yandava C."/>
            <person name="Burger G."/>
            <person name="Gray M.W."/>
            <person name="Holland P.W.H."/>
            <person name="King N."/>
            <person name="Lang F.B.F."/>
            <person name="Roger A.J."/>
            <person name="Ruiz-Trillo I."/>
            <person name="Haas B."/>
            <person name="Nusbaum C."/>
            <person name="Birren B."/>
        </authorList>
    </citation>
    <scope>NUCLEOTIDE SEQUENCE [LARGE SCALE GENOMIC DNA]</scope>
    <source>
        <strain evidence="2 3">JP610</strain>
    </source>
</reference>
<dbReference type="Proteomes" id="UP000054560">
    <property type="component" value="Unassembled WGS sequence"/>
</dbReference>
<dbReference type="AlphaFoldDB" id="A0A0L0F998"/>
<evidence type="ECO:0000256" key="1">
    <source>
        <dbReference type="SAM" id="MobiDB-lite"/>
    </source>
</evidence>
<organism evidence="2 3">
    <name type="scientific">Sphaeroforma arctica JP610</name>
    <dbReference type="NCBI Taxonomy" id="667725"/>
    <lineage>
        <taxon>Eukaryota</taxon>
        <taxon>Ichthyosporea</taxon>
        <taxon>Ichthyophonida</taxon>
        <taxon>Sphaeroforma</taxon>
    </lineage>
</organism>
<evidence type="ECO:0000313" key="2">
    <source>
        <dbReference type="EMBL" id="KNC72683.1"/>
    </source>
</evidence>
<name>A0A0L0F998_9EUKA</name>
<accession>A0A0L0F998</accession>
<evidence type="ECO:0000313" key="3">
    <source>
        <dbReference type="Proteomes" id="UP000054560"/>
    </source>
</evidence>
<feature type="non-terminal residue" evidence="2">
    <location>
        <position position="1"/>
    </location>
</feature>
<dbReference type="EMBL" id="KQ246657">
    <property type="protein sequence ID" value="KNC72683.1"/>
    <property type="molecule type" value="Genomic_DNA"/>
</dbReference>
<dbReference type="GeneID" id="25915260"/>
<sequence>NMEGNQTPPTSLSRHGSFDGVARVSRTGSVVQRMTPTDHELTEKIIGMYPVMCE</sequence>
<keyword evidence="3" id="KW-1185">Reference proteome</keyword>
<protein>
    <submittedName>
        <fullName evidence="2">Uncharacterized protein</fullName>
    </submittedName>
</protein>
<gene>
    <name evidence="2" type="ORF">SARC_14756</name>
</gene>
<proteinExistence type="predicted"/>
<feature type="compositionally biased region" description="Polar residues" evidence="1">
    <location>
        <begin position="1"/>
        <end position="14"/>
    </location>
</feature>
<feature type="region of interest" description="Disordered" evidence="1">
    <location>
        <begin position="1"/>
        <end position="27"/>
    </location>
</feature>